<dbReference type="Proteomes" id="UP000765509">
    <property type="component" value="Unassembled WGS sequence"/>
</dbReference>
<dbReference type="InterPro" id="IPR011701">
    <property type="entry name" value="MFS"/>
</dbReference>
<sequence>MSMTPVGLRSSPSHRLEPRFQESETGQAIGTKKQSFELVYLKGSSVKSTQDNTPKADNALEVGSIAQDFALPSTDRGFSAWLFLIISFLVEGFVWAPPMSFGVFLNFHPYLDMKPTLAALIGTSSMGALYCSGSLLMYSIERHPKLALWYPTIGTLLCTASFVAASYSTKTWQYLLTQGFMFAMGGALLYYPALFLLAEWWIIKRGFAVGFMFAGTSVFGLIIPLVLDWTLQKYGTSVTLRILGVAFSVGLLPFLPFFRGRLPVSLRRRKTPTKAHIHMKRPVFWAFMALNFLQSLAFFIPTLYLPSYATSIGCPGGVILALLAGASIIGQFAMGVLSDHFDLYIIIGINLVASTISTFFLWGLSRGFYVLATFAVIYGLSAGGFSSLWLRFAMTLAPSEPNPGSLVVYFSMSRGFANILTGPIAGAMLKGSGSARSNYTILVYFSGSLMLFCTIGTALAMVLEKKRKN</sequence>
<dbReference type="Pfam" id="PF07690">
    <property type="entry name" value="MFS_1"/>
    <property type="match status" value="1"/>
</dbReference>
<keyword evidence="4" id="KW-0812">Transmembrane</keyword>
<dbReference type="InterPro" id="IPR050327">
    <property type="entry name" value="Proton-linked_MCT"/>
</dbReference>
<keyword evidence="6" id="KW-1185">Reference proteome</keyword>
<feature type="transmembrane region" description="Helical" evidence="4">
    <location>
        <begin position="239"/>
        <end position="262"/>
    </location>
</feature>
<dbReference type="Gene3D" id="1.20.1250.20">
    <property type="entry name" value="MFS general substrate transporter like domains"/>
    <property type="match status" value="1"/>
</dbReference>
<proteinExistence type="inferred from homology"/>
<dbReference type="OrthoDB" id="2213137at2759"/>
<name>A0A9Q3GTE3_9BASI</name>
<feature type="transmembrane region" description="Helical" evidence="4">
    <location>
        <begin position="317"/>
        <end position="336"/>
    </location>
</feature>
<feature type="region of interest" description="Disordered" evidence="3">
    <location>
        <begin position="1"/>
        <end position="27"/>
    </location>
</feature>
<feature type="transmembrane region" description="Helical" evidence="4">
    <location>
        <begin position="441"/>
        <end position="463"/>
    </location>
</feature>
<dbReference type="SUPFAM" id="SSF103473">
    <property type="entry name" value="MFS general substrate transporter"/>
    <property type="match status" value="1"/>
</dbReference>
<dbReference type="InterPro" id="IPR036259">
    <property type="entry name" value="MFS_trans_sf"/>
</dbReference>
<dbReference type="PANTHER" id="PTHR11360">
    <property type="entry name" value="MONOCARBOXYLATE TRANSPORTER"/>
    <property type="match status" value="1"/>
</dbReference>
<protein>
    <recommendedName>
        <fullName evidence="7">Major facilitator superfamily (MFS) profile domain-containing protein</fullName>
    </recommendedName>
</protein>
<feature type="transmembrane region" description="Helical" evidence="4">
    <location>
        <begin position="368"/>
        <end position="394"/>
    </location>
</feature>
<feature type="transmembrane region" description="Helical" evidence="4">
    <location>
        <begin position="78"/>
        <end position="96"/>
    </location>
</feature>
<evidence type="ECO:0000256" key="1">
    <source>
        <dbReference type="ARBA" id="ARBA00004141"/>
    </source>
</evidence>
<keyword evidence="4" id="KW-0472">Membrane</keyword>
<accession>A0A9Q3GTE3</accession>
<dbReference type="PANTHER" id="PTHR11360:SF287">
    <property type="entry name" value="MFS MONOCARBOXYLATE TRANSPORTER"/>
    <property type="match status" value="1"/>
</dbReference>
<keyword evidence="4" id="KW-1133">Transmembrane helix</keyword>
<dbReference type="GO" id="GO:0022857">
    <property type="term" value="F:transmembrane transporter activity"/>
    <property type="evidence" value="ECO:0007669"/>
    <property type="project" value="InterPro"/>
</dbReference>
<feature type="transmembrane region" description="Helical" evidence="4">
    <location>
        <begin position="147"/>
        <end position="167"/>
    </location>
</feature>
<dbReference type="GO" id="GO:0016020">
    <property type="term" value="C:membrane"/>
    <property type="evidence" value="ECO:0007669"/>
    <property type="project" value="UniProtKB-SubCell"/>
</dbReference>
<feature type="transmembrane region" description="Helical" evidence="4">
    <location>
        <begin position="179"/>
        <end position="200"/>
    </location>
</feature>
<feature type="transmembrane region" description="Helical" evidence="4">
    <location>
        <begin position="406"/>
        <end position="429"/>
    </location>
</feature>
<evidence type="ECO:0000256" key="3">
    <source>
        <dbReference type="SAM" id="MobiDB-lite"/>
    </source>
</evidence>
<evidence type="ECO:0000313" key="6">
    <source>
        <dbReference type="Proteomes" id="UP000765509"/>
    </source>
</evidence>
<feature type="transmembrane region" description="Helical" evidence="4">
    <location>
        <begin position="207"/>
        <end position="227"/>
    </location>
</feature>
<comment type="caution">
    <text evidence="5">The sequence shown here is derived from an EMBL/GenBank/DDBJ whole genome shotgun (WGS) entry which is preliminary data.</text>
</comment>
<reference evidence="5" key="1">
    <citation type="submission" date="2021-03" db="EMBL/GenBank/DDBJ databases">
        <title>Draft genome sequence of rust myrtle Austropuccinia psidii MF-1, a brazilian biotype.</title>
        <authorList>
            <person name="Quecine M.C."/>
            <person name="Pachon D.M.R."/>
            <person name="Bonatelli M.L."/>
            <person name="Correr F.H."/>
            <person name="Franceschini L.M."/>
            <person name="Leite T.F."/>
            <person name="Margarido G.R.A."/>
            <person name="Almeida C.A."/>
            <person name="Ferrarezi J.A."/>
            <person name="Labate C.A."/>
        </authorList>
    </citation>
    <scope>NUCLEOTIDE SEQUENCE</scope>
    <source>
        <strain evidence="5">MF-1</strain>
    </source>
</reference>
<dbReference type="EMBL" id="AVOT02005609">
    <property type="protein sequence ID" value="MBW0479513.1"/>
    <property type="molecule type" value="Genomic_DNA"/>
</dbReference>
<organism evidence="5 6">
    <name type="scientific">Austropuccinia psidii MF-1</name>
    <dbReference type="NCBI Taxonomy" id="1389203"/>
    <lineage>
        <taxon>Eukaryota</taxon>
        <taxon>Fungi</taxon>
        <taxon>Dikarya</taxon>
        <taxon>Basidiomycota</taxon>
        <taxon>Pucciniomycotina</taxon>
        <taxon>Pucciniomycetes</taxon>
        <taxon>Pucciniales</taxon>
        <taxon>Sphaerophragmiaceae</taxon>
        <taxon>Austropuccinia</taxon>
    </lineage>
</organism>
<evidence type="ECO:0000256" key="4">
    <source>
        <dbReference type="SAM" id="Phobius"/>
    </source>
</evidence>
<feature type="transmembrane region" description="Helical" evidence="4">
    <location>
        <begin position="116"/>
        <end position="140"/>
    </location>
</feature>
<feature type="transmembrane region" description="Helical" evidence="4">
    <location>
        <begin position="343"/>
        <end position="362"/>
    </location>
</feature>
<comment type="subcellular location">
    <subcellularLocation>
        <location evidence="1">Membrane</location>
        <topology evidence="1">Multi-pass membrane protein</topology>
    </subcellularLocation>
</comment>
<comment type="similarity">
    <text evidence="2">Belongs to the major facilitator superfamily. Monocarboxylate porter (TC 2.A.1.13) family.</text>
</comment>
<evidence type="ECO:0008006" key="7">
    <source>
        <dbReference type="Google" id="ProtNLM"/>
    </source>
</evidence>
<dbReference type="AlphaFoldDB" id="A0A9Q3GTE3"/>
<evidence type="ECO:0000256" key="2">
    <source>
        <dbReference type="ARBA" id="ARBA00006727"/>
    </source>
</evidence>
<gene>
    <name evidence="5" type="ORF">O181_019228</name>
</gene>
<feature type="transmembrane region" description="Helical" evidence="4">
    <location>
        <begin position="283"/>
        <end position="305"/>
    </location>
</feature>
<evidence type="ECO:0000313" key="5">
    <source>
        <dbReference type="EMBL" id="MBW0479513.1"/>
    </source>
</evidence>